<comment type="caution">
    <text evidence="2">The sequence shown here is derived from an EMBL/GenBank/DDBJ whole genome shotgun (WGS) entry which is preliminary data.</text>
</comment>
<name>A0A0L6V8T9_9BASI</name>
<dbReference type="EMBL" id="LAVV01007096">
    <property type="protein sequence ID" value="KNZ57129.1"/>
    <property type="molecule type" value="Genomic_DNA"/>
</dbReference>
<feature type="transmembrane region" description="Helical" evidence="1">
    <location>
        <begin position="294"/>
        <end position="311"/>
    </location>
</feature>
<keyword evidence="1" id="KW-0812">Transmembrane</keyword>
<proteinExistence type="predicted"/>
<feature type="transmembrane region" description="Helical" evidence="1">
    <location>
        <begin position="415"/>
        <end position="437"/>
    </location>
</feature>
<evidence type="ECO:0000313" key="2">
    <source>
        <dbReference type="EMBL" id="KNZ57129.1"/>
    </source>
</evidence>
<evidence type="ECO:0000256" key="1">
    <source>
        <dbReference type="SAM" id="Phobius"/>
    </source>
</evidence>
<organism evidence="2 3">
    <name type="scientific">Puccinia sorghi</name>
    <dbReference type="NCBI Taxonomy" id="27349"/>
    <lineage>
        <taxon>Eukaryota</taxon>
        <taxon>Fungi</taxon>
        <taxon>Dikarya</taxon>
        <taxon>Basidiomycota</taxon>
        <taxon>Pucciniomycotina</taxon>
        <taxon>Pucciniomycetes</taxon>
        <taxon>Pucciniales</taxon>
        <taxon>Pucciniaceae</taxon>
        <taxon>Puccinia</taxon>
    </lineage>
</organism>
<reference evidence="2 3" key="1">
    <citation type="submission" date="2015-08" db="EMBL/GenBank/DDBJ databases">
        <title>Next Generation Sequencing and Analysis of the Genome of Puccinia sorghi L Schw, the Causal Agent of Maize Common Rust.</title>
        <authorList>
            <person name="Rochi L."/>
            <person name="Burguener G."/>
            <person name="Darino M."/>
            <person name="Turjanski A."/>
            <person name="Kreff E."/>
            <person name="Dieguez M.J."/>
            <person name="Sacco F."/>
        </authorList>
    </citation>
    <scope>NUCLEOTIDE SEQUENCE [LARGE SCALE GENOMIC DNA]</scope>
    <source>
        <strain evidence="2 3">RO10H11247</strain>
    </source>
</reference>
<protein>
    <submittedName>
        <fullName evidence="2">Uncharacterized protein</fullName>
    </submittedName>
</protein>
<dbReference type="VEuPathDB" id="FungiDB:VP01_2233g1"/>
<sequence length="746" mass="86271">MEVNLTNSKIIAYITFCVGVGKRKKIVLFEICVFRGALMLKVMGFWIRILFKDERNELYLLSNLTLILPSHTMVPSYSHLKFYKPTPHCYDLSWRGESLLGSDLVFSKFKMRKYKIITHTEQMISRSENFTNTILTLQKKLAKLPEVDMQKFPGSFCCYSNHSPKLIQQSFDEQSLCTLHSDCAKKSIKFGQVGFLVRSVLWTWLSKDIIYPINMGLVYASLQKKIAQLLPVDMQKVLCKQVESGWQHGWSMLHFNCRQLSRFLLQCINILLFKLGPLGSPYHIFGLYLTCKDLFRYIFYHIYCLVFALFIKNNLNHPLVKFQGIIEETLLISSETRLVKIIQERTASICLMLKKLQFLLVNPIYILQSPCSFLSQYPDHHIAVCLISFSLSILFLNLFCFLLPKFSLPTRLQNLSIILSSFSFVVCCFDLFLIFLFNSNKFKFLYLHTKKIYFFAQTFWTKAKSWAVGASFAAESSVQSQIEVSVQHLFLPPYRCSLITLSNFRIFTHPYPLPIKHPFHSFTSHFINNCQQQSLHHDDVSINACVQVAISQQIWYSKFGHKIIRPLTYNFPTGTCHITSNFVDNPLKTNSLVHRILRCQGENNCTFNCDGGHCHCKRPPQNWLVHRVNCPNFSCTLVWSVGVGAPMIQERLRVAPAVNKAKLEKRKTVALRVLSSIVEDVGEDESTCSRYFSDITVTGSKEDDVSVKDVKGFTLRQYHIWKMIGDVIFSSTITHRGRSVFFFFFF</sequence>
<evidence type="ECO:0000313" key="3">
    <source>
        <dbReference type="Proteomes" id="UP000037035"/>
    </source>
</evidence>
<accession>A0A0L6V8T9</accession>
<dbReference type="AlphaFoldDB" id="A0A0L6V8T9"/>
<keyword evidence="1" id="KW-1133">Transmembrane helix</keyword>
<keyword evidence="1" id="KW-0472">Membrane</keyword>
<gene>
    <name evidence="2" type="ORF">VP01_2233g1</name>
</gene>
<feature type="transmembrane region" description="Helical" evidence="1">
    <location>
        <begin position="263"/>
        <end position="282"/>
    </location>
</feature>
<feature type="transmembrane region" description="Helical" evidence="1">
    <location>
        <begin position="381"/>
        <end position="403"/>
    </location>
</feature>
<dbReference type="Proteomes" id="UP000037035">
    <property type="component" value="Unassembled WGS sequence"/>
</dbReference>
<feature type="transmembrane region" description="Helical" evidence="1">
    <location>
        <begin position="26"/>
        <end position="51"/>
    </location>
</feature>
<keyword evidence="3" id="KW-1185">Reference proteome</keyword>